<accession>B1ZQB7</accession>
<dbReference type="Proteomes" id="UP000007013">
    <property type="component" value="Chromosome"/>
</dbReference>
<keyword evidence="4" id="KW-1185">Reference proteome</keyword>
<evidence type="ECO:0000313" key="4">
    <source>
        <dbReference type="Proteomes" id="UP000007013"/>
    </source>
</evidence>
<evidence type="ECO:0000313" key="3">
    <source>
        <dbReference type="EMBL" id="ACB73597.1"/>
    </source>
</evidence>
<evidence type="ECO:0000259" key="2">
    <source>
        <dbReference type="Pfam" id="PF04784"/>
    </source>
</evidence>
<feature type="signal peptide" evidence="1">
    <location>
        <begin position="1"/>
        <end position="23"/>
    </location>
</feature>
<keyword evidence="1" id="KW-0732">Signal</keyword>
<dbReference type="eggNOG" id="COG0398">
    <property type="taxonomic scope" value="Bacteria"/>
</dbReference>
<dbReference type="PANTHER" id="PTHR46361">
    <property type="entry name" value="ELECTRON CARRIER/ PROTEIN DISULFIDE OXIDOREDUCTASE"/>
    <property type="match status" value="1"/>
</dbReference>
<organism evidence="3 4">
    <name type="scientific">Opitutus terrae (strain DSM 11246 / JCM 15787 / PB90-1)</name>
    <dbReference type="NCBI Taxonomy" id="452637"/>
    <lineage>
        <taxon>Bacteria</taxon>
        <taxon>Pseudomonadati</taxon>
        <taxon>Verrucomicrobiota</taxon>
        <taxon>Opitutia</taxon>
        <taxon>Opitutales</taxon>
        <taxon>Opitutaceae</taxon>
        <taxon>Opitutus</taxon>
    </lineage>
</organism>
<gene>
    <name evidence="3" type="ordered locus">Oter_0307</name>
</gene>
<dbReference type="KEGG" id="ote:Oter_0307"/>
<dbReference type="RefSeq" id="WP_012373135.1">
    <property type="nucleotide sequence ID" value="NC_010571.1"/>
</dbReference>
<dbReference type="HOGENOM" id="CLU_054137_1_2_0"/>
<name>B1ZQB7_OPITP</name>
<dbReference type="OrthoDB" id="526867at2"/>
<dbReference type="InterPro" id="IPR006869">
    <property type="entry name" value="DUF547"/>
</dbReference>
<proteinExistence type="predicted"/>
<dbReference type="EMBL" id="CP001032">
    <property type="protein sequence ID" value="ACB73597.1"/>
    <property type="molecule type" value="Genomic_DNA"/>
</dbReference>
<feature type="chain" id="PRO_5002774449" description="DUF547 domain-containing protein" evidence="1">
    <location>
        <begin position="24"/>
        <end position="255"/>
    </location>
</feature>
<evidence type="ECO:0000256" key="1">
    <source>
        <dbReference type="SAM" id="SignalP"/>
    </source>
</evidence>
<protein>
    <recommendedName>
        <fullName evidence="2">DUF547 domain-containing protein</fullName>
    </recommendedName>
</protein>
<feature type="domain" description="DUF547" evidence="2">
    <location>
        <begin position="72"/>
        <end position="182"/>
    </location>
</feature>
<dbReference type="AlphaFoldDB" id="B1ZQB7"/>
<dbReference type="Pfam" id="PF04784">
    <property type="entry name" value="DUF547"/>
    <property type="match status" value="1"/>
</dbReference>
<dbReference type="STRING" id="452637.Oter_0307"/>
<reference evidence="3 4" key="1">
    <citation type="journal article" date="2011" name="J. Bacteriol.">
        <title>Genome sequence of the verrucomicrobium Opitutus terrae PB90-1, an abundant inhabitant of rice paddy soil ecosystems.</title>
        <authorList>
            <person name="van Passel M.W."/>
            <person name="Kant R."/>
            <person name="Palva A."/>
            <person name="Copeland A."/>
            <person name="Lucas S."/>
            <person name="Lapidus A."/>
            <person name="Glavina del Rio T."/>
            <person name="Pitluck S."/>
            <person name="Goltsman E."/>
            <person name="Clum A."/>
            <person name="Sun H."/>
            <person name="Schmutz J."/>
            <person name="Larimer F.W."/>
            <person name="Land M.L."/>
            <person name="Hauser L."/>
            <person name="Kyrpides N."/>
            <person name="Mikhailova N."/>
            <person name="Richardson P.P."/>
            <person name="Janssen P.H."/>
            <person name="de Vos W.M."/>
            <person name="Smidt H."/>
        </authorList>
    </citation>
    <scope>NUCLEOTIDE SEQUENCE [LARGE SCALE GENOMIC DNA]</scope>
    <source>
        <strain evidence="4">DSM 11246 / JCM 15787 / PB90-1</strain>
    </source>
</reference>
<sequence length="255" mass="28357">MIPFRSLLLLLAGLASLAPIARAFDHSHALFDRVLKAQVRDGRVNYAALQAAPKPLDDYLAQLAAVTTTEFDGWSQPERLAFLINLYNAATLKLIIDHYPVKSIRSIGWLPGAAWKQEGVEVFGRKISLDELEHGIIRRDYREPRVHFALVCAARGCPPLREETFVGAHLDAQLEDQGKRFLGTAAKNRVDAASRIVYLSPIFKWFAEDFGGTDGAVLQFVAPFLSEEARRVLAAGDCKISYTDYDWSLNDQGSP</sequence>
<dbReference type="PANTHER" id="PTHR46361:SF3">
    <property type="entry name" value="ELECTRON CARRIER_ PROTEIN DISULFIDE OXIDOREDUCTASE"/>
    <property type="match status" value="1"/>
</dbReference>